<gene>
    <name evidence="2" type="ORF">MUK42_24230</name>
</gene>
<dbReference type="EMBL" id="CP097502">
    <property type="protein sequence ID" value="URD75751.1"/>
    <property type="molecule type" value="Genomic_DNA"/>
</dbReference>
<dbReference type="PANTHER" id="PTHR36387:SF2">
    <property type="entry name" value="UDP-N-ACETYLMURAMOYL-L-ALANYL-D-GLUTAMATE-2, 6-DIAMINOPIMELATE LIGASE"/>
    <property type="match status" value="1"/>
</dbReference>
<evidence type="ECO:0000313" key="3">
    <source>
        <dbReference type="Proteomes" id="UP001055439"/>
    </source>
</evidence>
<reference evidence="2" key="1">
    <citation type="submission" date="2022-05" db="EMBL/GenBank/DDBJ databases">
        <title>The Musa troglodytarum L. genome provides insights into the mechanism of non-climacteric behaviour and enrichment of carotenoids.</title>
        <authorList>
            <person name="Wang J."/>
        </authorList>
    </citation>
    <scope>NUCLEOTIDE SEQUENCE</scope>
    <source>
        <tissue evidence="2">Leaf</tissue>
    </source>
</reference>
<feature type="region of interest" description="Disordered" evidence="1">
    <location>
        <begin position="94"/>
        <end position="125"/>
    </location>
</feature>
<feature type="compositionally biased region" description="Acidic residues" evidence="1">
    <location>
        <begin position="1"/>
        <end position="14"/>
    </location>
</feature>
<sequence>MKEMEDGGDSDAPEELTAAEGIKQDEEIRKVQIENVMRERRRQWALRKTQPKQKKEGVKAEETEQPDEAPSIPGMLPSNIVAVLATREKLTFSSDSEEEIVKRKNTKRKKKKKASGPETILLKDIPPPQCLENSLEFLKRRKMQVPRSSSILKNADQALRLLSSKGSLRSLS</sequence>
<name>A0A9E7JCE1_9LILI</name>
<feature type="region of interest" description="Disordered" evidence="1">
    <location>
        <begin position="1"/>
        <end position="26"/>
    </location>
</feature>
<evidence type="ECO:0000256" key="1">
    <source>
        <dbReference type="SAM" id="MobiDB-lite"/>
    </source>
</evidence>
<dbReference type="PANTHER" id="PTHR36387">
    <property type="entry name" value="UDP-N-ACETYLMURAMOYL-L-ALANYL-D-GLUTAMATE-2, 6-DIAMINOPIMELATE LIGASE"/>
    <property type="match status" value="1"/>
</dbReference>
<dbReference type="Proteomes" id="UP001055439">
    <property type="component" value="Chromosome 1"/>
</dbReference>
<proteinExistence type="predicted"/>
<organism evidence="2 3">
    <name type="scientific">Musa troglodytarum</name>
    <name type="common">fe'i banana</name>
    <dbReference type="NCBI Taxonomy" id="320322"/>
    <lineage>
        <taxon>Eukaryota</taxon>
        <taxon>Viridiplantae</taxon>
        <taxon>Streptophyta</taxon>
        <taxon>Embryophyta</taxon>
        <taxon>Tracheophyta</taxon>
        <taxon>Spermatophyta</taxon>
        <taxon>Magnoliopsida</taxon>
        <taxon>Liliopsida</taxon>
        <taxon>Zingiberales</taxon>
        <taxon>Musaceae</taxon>
        <taxon>Musa</taxon>
    </lineage>
</organism>
<accession>A0A9E7JCE1</accession>
<feature type="region of interest" description="Disordered" evidence="1">
    <location>
        <begin position="39"/>
        <end position="76"/>
    </location>
</feature>
<dbReference type="AlphaFoldDB" id="A0A9E7JCE1"/>
<keyword evidence="3" id="KW-1185">Reference proteome</keyword>
<protein>
    <submittedName>
        <fullName evidence="2">Uncharacterized protein</fullName>
    </submittedName>
</protein>
<evidence type="ECO:0000313" key="2">
    <source>
        <dbReference type="EMBL" id="URD75751.1"/>
    </source>
</evidence>
<dbReference type="OrthoDB" id="1869542at2759"/>
<feature type="compositionally biased region" description="Basic residues" evidence="1">
    <location>
        <begin position="103"/>
        <end position="114"/>
    </location>
</feature>
<feature type="compositionally biased region" description="Basic and acidic residues" evidence="1">
    <location>
        <begin position="53"/>
        <end position="62"/>
    </location>
</feature>
<feature type="compositionally biased region" description="Basic residues" evidence="1">
    <location>
        <begin position="39"/>
        <end position="52"/>
    </location>
</feature>